<evidence type="ECO:0000256" key="1">
    <source>
        <dbReference type="SAM" id="MobiDB-lite"/>
    </source>
</evidence>
<gene>
    <name evidence="2" type="ORF">MARPO_0018s0006</name>
</gene>
<proteinExistence type="predicted"/>
<accession>A0A2R6XFC1</accession>
<organism evidence="2 3">
    <name type="scientific">Marchantia polymorpha</name>
    <name type="common">Common liverwort</name>
    <name type="synonym">Marchantia aquatica</name>
    <dbReference type="NCBI Taxonomy" id="3197"/>
    <lineage>
        <taxon>Eukaryota</taxon>
        <taxon>Viridiplantae</taxon>
        <taxon>Streptophyta</taxon>
        <taxon>Embryophyta</taxon>
        <taxon>Marchantiophyta</taxon>
        <taxon>Marchantiopsida</taxon>
        <taxon>Marchantiidae</taxon>
        <taxon>Marchantiales</taxon>
        <taxon>Marchantiaceae</taxon>
        <taxon>Marchantia</taxon>
    </lineage>
</organism>
<dbReference type="EMBL" id="KZ772690">
    <property type="protein sequence ID" value="PTQ44804.1"/>
    <property type="molecule type" value="Genomic_DNA"/>
</dbReference>
<feature type="compositionally biased region" description="Basic and acidic residues" evidence="1">
    <location>
        <begin position="79"/>
        <end position="89"/>
    </location>
</feature>
<protein>
    <submittedName>
        <fullName evidence="2">Uncharacterized protein</fullName>
    </submittedName>
</protein>
<evidence type="ECO:0000313" key="3">
    <source>
        <dbReference type="Proteomes" id="UP000244005"/>
    </source>
</evidence>
<name>A0A2R6XFC1_MARPO</name>
<feature type="region of interest" description="Disordered" evidence="1">
    <location>
        <begin position="14"/>
        <end position="42"/>
    </location>
</feature>
<dbReference type="Proteomes" id="UP000244005">
    <property type="component" value="Unassembled WGS sequence"/>
</dbReference>
<dbReference type="AlphaFoldDB" id="A0A2R6XFC1"/>
<evidence type="ECO:0000313" key="2">
    <source>
        <dbReference type="EMBL" id="PTQ44804.1"/>
    </source>
</evidence>
<reference evidence="3" key="1">
    <citation type="journal article" date="2017" name="Cell">
        <title>Insights into land plant evolution garnered from the Marchantia polymorpha genome.</title>
        <authorList>
            <person name="Bowman J.L."/>
            <person name="Kohchi T."/>
            <person name="Yamato K.T."/>
            <person name="Jenkins J."/>
            <person name="Shu S."/>
            <person name="Ishizaki K."/>
            <person name="Yamaoka S."/>
            <person name="Nishihama R."/>
            <person name="Nakamura Y."/>
            <person name="Berger F."/>
            <person name="Adam C."/>
            <person name="Aki S.S."/>
            <person name="Althoff F."/>
            <person name="Araki T."/>
            <person name="Arteaga-Vazquez M.A."/>
            <person name="Balasubrmanian S."/>
            <person name="Barry K."/>
            <person name="Bauer D."/>
            <person name="Boehm C.R."/>
            <person name="Briginshaw L."/>
            <person name="Caballero-Perez J."/>
            <person name="Catarino B."/>
            <person name="Chen F."/>
            <person name="Chiyoda S."/>
            <person name="Chovatia M."/>
            <person name="Davies K.M."/>
            <person name="Delmans M."/>
            <person name="Demura T."/>
            <person name="Dierschke T."/>
            <person name="Dolan L."/>
            <person name="Dorantes-Acosta A.E."/>
            <person name="Eklund D.M."/>
            <person name="Florent S.N."/>
            <person name="Flores-Sandoval E."/>
            <person name="Fujiyama A."/>
            <person name="Fukuzawa H."/>
            <person name="Galik B."/>
            <person name="Grimanelli D."/>
            <person name="Grimwood J."/>
            <person name="Grossniklaus U."/>
            <person name="Hamada T."/>
            <person name="Haseloff J."/>
            <person name="Hetherington A.J."/>
            <person name="Higo A."/>
            <person name="Hirakawa Y."/>
            <person name="Hundley H.N."/>
            <person name="Ikeda Y."/>
            <person name="Inoue K."/>
            <person name="Inoue S.I."/>
            <person name="Ishida S."/>
            <person name="Jia Q."/>
            <person name="Kakita M."/>
            <person name="Kanazawa T."/>
            <person name="Kawai Y."/>
            <person name="Kawashima T."/>
            <person name="Kennedy M."/>
            <person name="Kinose K."/>
            <person name="Kinoshita T."/>
            <person name="Kohara Y."/>
            <person name="Koide E."/>
            <person name="Komatsu K."/>
            <person name="Kopischke S."/>
            <person name="Kubo M."/>
            <person name="Kyozuka J."/>
            <person name="Lagercrantz U."/>
            <person name="Lin S.S."/>
            <person name="Lindquist E."/>
            <person name="Lipzen A.M."/>
            <person name="Lu C.W."/>
            <person name="De Luna E."/>
            <person name="Martienssen R.A."/>
            <person name="Minamino N."/>
            <person name="Mizutani M."/>
            <person name="Mizutani M."/>
            <person name="Mochizuki N."/>
            <person name="Monte I."/>
            <person name="Mosher R."/>
            <person name="Nagasaki H."/>
            <person name="Nakagami H."/>
            <person name="Naramoto S."/>
            <person name="Nishitani K."/>
            <person name="Ohtani M."/>
            <person name="Okamoto T."/>
            <person name="Okumura M."/>
            <person name="Phillips J."/>
            <person name="Pollak B."/>
            <person name="Reinders A."/>
            <person name="Rovekamp M."/>
            <person name="Sano R."/>
            <person name="Sawa S."/>
            <person name="Schmid M.W."/>
            <person name="Shirakawa M."/>
            <person name="Solano R."/>
            <person name="Spunde A."/>
            <person name="Suetsugu N."/>
            <person name="Sugano S."/>
            <person name="Sugiyama A."/>
            <person name="Sun R."/>
            <person name="Suzuki Y."/>
            <person name="Takenaka M."/>
            <person name="Takezawa D."/>
            <person name="Tomogane H."/>
            <person name="Tsuzuki M."/>
            <person name="Ueda T."/>
            <person name="Umeda M."/>
            <person name="Ward J.M."/>
            <person name="Watanabe Y."/>
            <person name="Yazaki K."/>
            <person name="Yokoyama R."/>
            <person name="Yoshitake Y."/>
            <person name="Yotsui I."/>
            <person name="Zachgo S."/>
            <person name="Schmutz J."/>
        </authorList>
    </citation>
    <scope>NUCLEOTIDE SEQUENCE [LARGE SCALE GENOMIC DNA]</scope>
    <source>
        <strain evidence="3">Tak-1</strain>
    </source>
</reference>
<feature type="region of interest" description="Disordered" evidence="1">
    <location>
        <begin position="67"/>
        <end position="103"/>
    </location>
</feature>
<sequence length="103" mass="11792">MAFSFGDSAVLLSWKPEPHLGETSEMDGYTSDWTESDNSESLQSYQVQEFKEESEEDLGFVNPVLEQELDDTELPNRPQDVEKIEDRSLGESSVKLSSEWIRE</sequence>
<keyword evidence="3" id="KW-1185">Reference proteome</keyword>